<feature type="region of interest" description="Disordered" evidence="1">
    <location>
        <begin position="340"/>
        <end position="445"/>
    </location>
</feature>
<dbReference type="EMBL" id="RFFJ01000219">
    <property type="protein sequence ID" value="RMI31525.1"/>
    <property type="molecule type" value="Genomic_DNA"/>
</dbReference>
<organism evidence="3 4">
    <name type="scientific">Streptomyces triticirhizae</name>
    <dbReference type="NCBI Taxonomy" id="2483353"/>
    <lineage>
        <taxon>Bacteria</taxon>
        <taxon>Bacillati</taxon>
        <taxon>Actinomycetota</taxon>
        <taxon>Actinomycetes</taxon>
        <taxon>Kitasatosporales</taxon>
        <taxon>Streptomycetaceae</taxon>
        <taxon>Streptomyces</taxon>
    </lineage>
</organism>
<protein>
    <recommendedName>
        <fullName evidence="5">Cell wall protein</fullName>
    </recommendedName>
</protein>
<gene>
    <name evidence="3" type="ORF">EBN88_25860</name>
</gene>
<evidence type="ECO:0000313" key="4">
    <source>
        <dbReference type="Proteomes" id="UP000278673"/>
    </source>
</evidence>
<keyword evidence="2" id="KW-0812">Transmembrane</keyword>
<evidence type="ECO:0000313" key="3">
    <source>
        <dbReference type="EMBL" id="RMI31525.1"/>
    </source>
</evidence>
<feature type="compositionally biased region" description="Basic and acidic residues" evidence="1">
    <location>
        <begin position="429"/>
        <end position="445"/>
    </location>
</feature>
<dbReference type="InterPro" id="IPR022435">
    <property type="entry name" value="Surface-anchored_actinobac"/>
</dbReference>
<proteinExistence type="predicted"/>
<keyword evidence="2" id="KW-1133">Transmembrane helix</keyword>
<evidence type="ECO:0000256" key="2">
    <source>
        <dbReference type="SAM" id="Phobius"/>
    </source>
</evidence>
<keyword evidence="2" id="KW-0472">Membrane</keyword>
<dbReference type="Proteomes" id="UP000278673">
    <property type="component" value="Unassembled WGS sequence"/>
</dbReference>
<feature type="transmembrane region" description="Helical" evidence="2">
    <location>
        <begin position="681"/>
        <end position="701"/>
    </location>
</feature>
<sequence length="709" mass="72679">MKMVPDTGYAPWKRFSFCSVKPARIADRRSYPEKEHDTDMTTRIRPRRRHAVAGLMAAALLAAGATGSAQAADPLVLDHGHIDAFHVAVEEGTLVLDLAEDVTGSHVRHAPEDVLLHVRQDAWVADIPEAYPGAPAGYVLPLTQDPNLIWPGWDTNGTAGSGYTDVEIDITSVEGPGEVFLYTLTGFGTVTSLLEDGGHQLPGTLREETPSHTHAQWTFTEPGTYTLTAEATATNPDSGRSLTSDAATYTFAVGERQEPDPEPTALSIEGLADHYHTGDAVELTAVPNAPTELDHYHWYTRDSADAAWEAAEGGDGARYSGTAEVDGQQLRAELLGEDHEVVAASEPVTVRIDDHGGGEDSGGTGDDAGGAAGGDTGGSGGNASGGDGGSGDDGGAASSTGGDSGGDAGGSAADGGTSGGSSTGGGGDGEPRCFPVEEEREVPAERGEALVLDHGHIDAFNVLTEGGDLVLNLKEDVTGSHVAHAPEDVVLHVKPEAFTEEIPEGYPGAPAGYLLPLTQDPNLIWPGWDTNGVAGGDHTDVEIDITSVEGPGEVFLYTTNTFGGAVPILEGGDLDLPGTIREATPAHTHAQWTFTEPGTYTLTAEATATDPETGESLTSDAATYTFAVGDAPDGLAARGGTSTETVTVGRTADGEECALPDGQLGGRDGRLASTGGGVPPLLVGGAGAALLAGGATALLIARRRLAARA</sequence>
<evidence type="ECO:0000256" key="1">
    <source>
        <dbReference type="SAM" id="MobiDB-lite"/>
    </source>
</evidence>
<dbReference type="NCBIfam" id="TIGR03769">
    <property type="entry name" value="P_ac_wall_RPT"/>
    <property type="match status" value="2"/>
</dbReference>
<reference evidence="3 4" key="1">
    <citation type="submission" date="2018-10" db="EMBL/GenBank/DDBJ databases">
        <title>Isolation, diversity and antifungal activity of actinobacteria from wheat.</title>
        <authorList>
            <person name="Han C."/>
        </authorList>
    </citation>
    <scope>NUCLEOTIDE SEQUENCE [LARGE SCALE GENOMIC DNA]</scope>
    <source>
        <strain evidence="3 4">NEAU-YY642</strain>
    </source>
</reference>
<name>A0A3M2L6I3_9ACTN</name>
<feature type="compositionally biased region" description="Gly residues" evidence="1">
    <location>
        <begin position="402"/>
        <end position="428"/>
    </location>
</feature>
<comment type="caution">
    <text evidence="3">The sequence shown here is derived from an EMBL/GenBank/DDBJ whole genome shotgun (WGS) entry which is preliminary data.</text>
</comment>
<dbReference type="AlphaFoldDB" id="A0A3M2L6I3"/>
<feature type="compositionally biased region" description="Gly residues" evidence="1">
    <location>
        <begin position="359"/>
        <end position="394"/>
    </location>
</feature>
<evidence type="ECO:0008006" key="5">
    <source>
        <dbReference type="Google" id="ProtNLM"/>
    </source>
</evidence>
<dbReference type="NCBIfam" id="NF038134">
    <property type="entry name" value="choice_anch_M"/>
    <property type="match status" value="2"/>
</dbReference>
<keyword evidence="4" id="KW-1185">Reference proteome</keyword>
<accession>A0A3M2L6I3</accession>